<evidence type="ECO:0000313" key="2">
    <source>
        <dbReference type="EMBL" id="KAJ5166117.1"/>
    </source>
</evidence>
<name>A0A9W9I5L2_9EURO</name>
<reference evidence="2" key="1">
    <citation type="submission" date="2022-11" db="EMBL/GenBank/DDBJ databases">
        <authorList>
            <person name="Petersen C."/>
        </authorList>
    </citation>
    <scope>NUCLEOTIDE SEQUENCE</scope>
    <source>
        <strain evidence="2">IBT 26290</strain>
    </source>
</reference>
<feature type="compositionally biased region" description="Basic and acidic residues" evidence="1">
    <location>
        <begin position="109"/>
        <end position="118"/>
    </location>
</feature>
<comment type="caution">
    <text evidence="2">The sequence shown here is derived from an EMBL/GenBank/DDBJ whole genome shotgun (WGS) entry which is preliminary data.</text>
</comment>
<feature type="region of interest" description="Disordered" evidence="1">
    <location>
        <begin position="1"/>
        <end position="118"/>
    </location>
</feature>
<keyword evidence="3" id="KW-1185">Reference proteome</keyword>
<evidence type="ECO:0000313" key="3">
    <source>
        <dbReference type="Proteomes" id="UP001149163"/>
    </source>
</evidence>
<dbReference type="GeneID" id="81426199"/>
<dbReference type="AlphaFoldDB" id="A0A9W9I5L2"/>
<dbReference type="RefSeq" id="XP_056542578.1">
    <property type="nucleotide sequence ID" value="XM_056687023.1"/>
</dbReference>
<feature type="compositionally biased region" description="Low complexity" evidence="1">
    <location>
        <begin position="1"/>
        <end position="14"/>
    </location>
</feature>
<reference evidence="2" key="2">
    <citation type="journal article" date="2023" name="IMA Fungus">
        <title>Comparative genomic study of the Penicillium genus elucidates a diverse pangenome and 15 lateral gene transfer events.</title>
        <authorList>
            <person name="Petersen C."/>
            <person name="Sorensen T."/>
            <person name="Nielsen M.R."/>
            <person name="Sondergaard T.E."/>
            <person name="Sorensen J.L."/>
            <person name="Fitzpatrick D.A."/>
            <person name="Frisvad J.C."/>
            <person name="Nielsen K.L."/>
        </authorList>
    </citation>
    <scope>NUCLEOTIDE SEQUENCE</scope>
    <source>
        <strain evidence="2">IBT 26290</strain>
    </source>
</reference>
<accession>A0A9W9I5L2</accession>
<sequence length="252" mass="28021">MPSSASRSTDSSPPRGVTVPKPQVSPPRPQARSAGMAERASRNENLSDLVRFFQTAQNAPMPTPAPAQTPTSPDSTTALPIVTESKEPKPLAKETKSLHRRLLQFTQRPKKDSSPKFKVDENQRQIEALQREGYLLHTPKPKSTHSSKGSIDSKNSLERTFSKSKRQDVETIGQPWLENDNKKQTVDAKRRLASLDLSDFGSMVDVAVSLSSQFDDTSPPLTNRHLQVVSHLEGSRSLPLVLRLRCHFRVLL</sequence>
<feature type="compositionally biased region" description="Basic and acidic residues" evidence="1">
    <location>
        <begin position="84"/>
        <end position="97"/>
    </location>
</feature>
<feature type="region of interest" description="Disordered" evidence="1">
    <location>
        <begin position="132"/>
        <end position="165"/>
    </location>
</feature>
<gene>
    <name evidence="2" type="ORF">N7482_004898</name>
</gene>
<feature type="compositionally biased region" description="Basic and acidic residues" evidence="1">
    <location>
        <begin position="155"/>
        <end position="165"/>
    </location>
</feature>
<organism evidence="2 3">
    <name type="scientific">Penicillium canariense</name>
    <dbReference type="NCBI Taxonomy" id="189055"/>
    <lineage>
        <taxon>Eukaryota</taxon>
        <taxon>Fungi</taxon>
        <taxon>Dikarya</taxon>
        <taxon>Ascomycota</taxon>
        <taxon>Pezizomycotina</taxon>
        <taxon>Eurotiomycetes</taxon>
        <taxon>Eurotiomycetidae</taxon>
        <taxon>Eurotiales</taxon>
        <taxon>Aspergillaceae</taxon>
        <taxon>Penicillium</taxon>
    </lineage>
</organism>
<evidence type="ECO:0000256" key="1">
    <source>
        <dbReference type="SAM" id="MobiDB-lite"/>
    </source>
</evidence>
<protein>
    <submittedName>
        <fullName evidence="2">Uncharacterized protein</fullName>
    </submittedName>
</protein>
<proteinExistence type="predicted"/>
<feature type="compositionally biased region" description="Low complexity" evidence="1">
    <location>
        <begin position="68"/>
        <end position="78"/>
    </location>
</feature>
<dbReference type="Proteomes" id="UP001149163">
    <property type="component" value="Unassembled WGS sequence"/>
</dbReference>
<dbReference type="EMBL" id="JAPQKN010000003">
    <property type="protein sequence ID" value="KAJ5166117.1"/>
    <property type="molecule type" value="Genomic_DNA"/>
</dbReference>
<dbReference type="OrthoDB" id="4188047at2759"/>